<sequence>MVRLFLNRSSTDKPDAPQSVLDELPHGWISPVAINNLIRFLAPRHVCVVDHDMFDGEASTSTLAWPAQHHTILIAPMVKNTHLAVACFDMLKKHIELYVPSGHAQTYSNIIRELHAFCREFLCPKSALADTTWAERKISNIACIKRAADLTKLYTTELSSCPLRISICHAFVRVVSKACASFEASPENPLIQEYVHALEKTSEAQRKCAEHAIPQTAVPENAIEGVKLGVVGTVRQLDKAMLEVRKLGVEFQELEAEMGEGLAAGGML</sequence>
<accession>A0A0F4GCB8</accession>
<comment type="caution">
    <text evidence="1">The sequence shown here is derived from an EMBL/GenBank/DDBJ whole genome shotgun (WGS) entry which is preliminary data.</text>
</comment>
<protein>
    <submittedName>
        <fullName evidence="1">Uncharacterized protein</fullName>
    </submittedName>
</protein>
<organism evidence="1 2">
    <name type="scientific">Zymoseptoria brevis</name>
    <dbReference type="NCBI Taxonomy" id="1047168"/>
    <lineage>
        <taxon>Eukaryota</taxon>
        <taxon>Fungi</taxon>
        <taxon>Dikarya</taxon>
        <taxon>Ascomycota</taxon>
        <taxon>Pezizomycotina</taxon>
        <taxon>Dothideomycetes</taxon>
        <taxon>Dothideomycetidae</taxon>
        <taxon>Mycosphaerellales</taxon>
        <taxon>Mycosphaerellaceae</taxon>
        <taxon>Zymoseptoria</taxon>
    </lineage>
</organism>
<name>A0A0F4GCB8_9PEZI</name>
<dbReference type="AlphaFoldDB" id="A0A0F4GCB8"/>
<evidence type="ECO:0000313" key="1">
    <source>
        <dbReference type="EMBL" id="KJX95021.1"/>
    </source>
</evidence>
<gene>
    <name evidence="1" type="ORF">TI39_contig4142g00001</name>
</gene>
<evidence type="ECO:0000313" key="2">
    <source>
        <dbReference type="Proteomes" id="UP000033647"/>
    </source>
</evidence>
<dbReference type="Proteomes" id="UP000033647">
    <property type="component" value="Unassembled WGS sequence"/>
</dbReference>
<keyword evidence="2" id="KW-1185">Reference proteome</keyword>
<dbReference type="EMBL" id="LAFY01004101">
    <property type="protein sequence ID" value="KJX95021.1"/>
    <property type="molecule type" value="Genomic_DNA"/>
</dbReference>
<proteinExistence type="predicted"/>
<reference evidence="1 2" key="1">
    <citation type="submission" date="2015-03" db="EMBL/GenBank/DDBJ databases">
        <title>RNA-seq based gene annotation and comparative genomics of four Zymoseptoria species reveal species-specific pathogenicity related genes and transposable element activity.</title>
        <authorList>
            <person name="Grandaubert J."/>
            <person name="Bhattacharyya A."/>
            <person name="Stukenbrock E.H."/>
        </authorList>
    </citation>
    <scope>NUCLEOTIDE SEQUENCE [LARGE SCALE GENOMIC DNA]</scope>
    <source>
        <strain evidence="1 2">Zb18110</strain>
    </source>
</reference>